<evidence type="ECO:0000313" key="1">
    <source>
        <dbReference type="EMBL" id="NYD57996.1"/>
    </source>
</evidence>
<dbReference type="Proteomes" id="UP000516957">
    <property type="component" value="Unassembled WGS sequence"/>
</dbReference>
<proteinExistence type="predicted"/>
<accession>A0A7Y9JR85</accession>
<organism evidence="1 2">
    <name type="scientific">Nocardioides marinisabuli</name>
    <dbReference type="NCBI Taxonomy" id="419476"/>
    <lineage>
        <taxon>Bacteria</taxon>
        <taxon>Bacillati</taxon>
        <taxon>Actinomycetota</taxon>
        <taxon>Actinomycetes</taxon>
        <taxon>Propionibacteriales</taxon>
        <taxon>Nocardioidaceae</taxon>
        <taxon>Nocardioides</taxon>
    </lineage>
</organism>
<gene>
    <name evidence="1" type="ORF">BKA08_002234</name>
</gene>
<dbReference type="SUPFAM" id="SSF55961">
    <property type="entry name" value="Bet v1-like"/>
    <property type="match status" value="1"/>
</dbReference>
<evidence type="ECO:0000313" key="2">
    <source>
        <dbReference type="Proteomes" id="UP000516957"/>
    </source>
</evidence>
<protein>
    <submittedName>
        <fullName evidence="1">Uncharacterized protein YndB with AHSA1/START domain</fullName>
    </submittedName>
</protein>
<dbReference type="InterPro" id="IPR023393">
    <property type="entry name" value="START-like_dom_sf"/>
</dbReference>
<dbReference type="AlphaFoldDB" id="A0A7Y9JR85"/>
<dbReference type="InterPro" id="IPR019639">
    <property type="entry name" value="DUF2505"/>
</dbReference>
<dbReference type="RefSeq" id="WP_179615674.1">
    <property type="nucleotide sequence ID" value="NZ_CP059163.1"/>
</dbReference>
<dbReference type="Gene3D" id="3.30.530.20">
    <property type="match status" value="1"/>
</dbReference>
<keyword evidence="2" id="KW-1185">Reference proteome</keyword>
<reference evidence="1 2" key="1">
    <citation type="submission" date="2020-07" db="EMBL/GenBank/DDBJ databases">
        <title>Sequencing the genomes of 1000 actinobacteria strains.</title>
        <authorList>
            <person name="Klenk H.-P."/>
        </authorList>
    </citation>
    <scope>NUCLEOTIDE SEQUENCE [LARGE SCALE GENOMIC DNA]</scope>
    <source>
        <strain evidence="1 2">DSM 18965</strain>
    </source>
</reference>
<dbReference type="Pfam" id="PF10698">
    <property type="entry name" value="DUF2505"/>
    <property type="match status" value="1"/>
</dbReference>
<sequence length="161" mass="16962">MKFTHELTYDASPADVYAMLSDPAFREKVCAAQRVVSAEVTLTPRGADGFSLVVDQVQDTSDLPSIARKITGDTTQAVVEEEWTSPSGGTVTILSPGKPTSIGGTVALEADGSGTREVVTLDAKVKVPLVGGKLESMLAEQIRKNLDVEQGVGTAWLAGER</sequence>
<dbReference type="EMBL" id="JACCBE010000001">
    <property type="protein sequence ID" value="NYD57996.1"/>
    <property type="molecule type" value="Genomic_DNA"/>
</dbReference>
<name>A0A7Y9JR85_9ACTN</name>
<comment type="caution">
    <text evidence="1">The sequence shown here is derived from an EMBL/GenBank/DDBJ whole genome shotgun (WGS) entry which is preliminary data.</text>
</comment>